<proteinExistence type="predicted"/>
<name>A0A085M948_9BILA</name>
<evidence type="ECO:0000313" key="1">
    <source>
        <dbReference type="EMBL" id="KFD53744.1"/>
    </source>
</evidence>
<organism evidence="1 2">
    <name type="scientific">Trichuris suis</name>
    <name type="common">pig whipworm</name>
    <dbReference type="NCBI Taxonomy" id="68888"/>
    <lineage>
        <taxon>Eukaryota</taxon>
        <taxon>Metazoa</taxon>
        <taxon>Ecdysozoa</taxon>
        <taxon>Nematoda</taxon>
        <taxon>Enoplea</taxon>
        <taxon>Dorylaimia</taxon>
        <taxon>Trichinellida</taxon>
        <taxon>Trichuridae</taxon>
        <taxon>Trichuris</taxon>
    </lineage>
</organism>
<sequence>AQRYFRAHSRPAEAMLPVGKPRKASSWSGEQMFGYSPTQRQLRVDKWAAGGNAAERSCSPWM</sequence>
<dbReference type="EMBL" id="KL363214">
    <property type="protein sequence ID" value="KFD53744.1"/>
    <property type="molecule type" value="Genomic_DNA"/>
</dbReference>
<reference evidence="1 2" key="1">
    <citation type="journal article" date="2014" name="Nat. Genet.">
        <title>Genome and transcriptome of the porcine whipworm Trichuris suis.</title>
        <authorList>
            <person name="Jex A.R."/>
            <person name="Nejsum P."/>
            <person name="Schwarz E.M."/>
            <person name="Hu L."/>
            <person name="Young N.D."/>
            <person name="Hall R.S."/>
            <person name="Korhonen P.K."/>
            <person name="Liao S."/>
            <person name="Thamsborg S."/>
            <person name="Xia J."/>
            <person name="Xu P."/>
            <person name="Wang S."/>
            <person name="Scheerlinck J.P."/>
            <person name="Hofmann A."/>
            <person name="Sternberg P.W."/>
            <person name="Wang J."/>
            <person name="Gasser R.B."/>
        </authorList>
    </citation>
    <scope>NUCLEOTIDE SEQUENCE [LARGE SCALE GENOMIC DNA]</scope>
    <source>
        <strain evidence="1">DCEP-RM93M</strain>
    </source>
</reference>
<evidence type="ECO:0000313" key="2">
    <source>
        <dbReference type="Proteomes" id="UP000030764"/>
    </source>
</evidence>
<feature type="non-terminal residue" evidence="1">
    <location>
        <position position="1"/>
    </location>
</feature>
<gene>
    <name evidence="1" type="ORF">M513_05449</name>
</gene>
<dbReference type="Proteomes" id="UP000030764">
    <property type="component" value="Unassembled WGS sequence"/>
</dbReference>
<keyword evidence="2" id="KW-1185">Reference proteome</keyword>
<dbReference type="AlphaFoldDB" id="A0A085M948"/>
<protein>
    <submittedName>
        <fullName evidence="1">Uncharacterized protein</fullName>
    </submittedName>
</protein>
<feature type="non-terminal residue" evidence="1">
    <location>
        <position position="62"/>
    </location>
</feature>
<accession>A0A085M948</accession>